<dbReference type="OrthoDB" id="7808230at2759"/>
<keyword evidence="1" id="KW-1185">Reference proteome</keyword>
<dbReference type="Pfam" id="PF07248">
    <property type="entry name" value="DUF1431"/>
    <property type="match status" value="1"/>
</dbReference>
<organism evidence="1 2">
    <name type="scientific">Drosophila lebanonensis</name>
    <name type="common">Fruit fly</name>
    <name type="synonym">Scaptodrosophila lebanonensis</name>
    <dbReference type="NCBI Taxonomy" id="7225"/>
    <lineage>
        <taxon>Eukaryota</taxon>
        <taxon>Metazoa</taxon>
        <taxon>Ecdysozoa</taxon>
        <taxon>Arthropoda</taxon>
        <taxon>Hexapoda</taxon>
        <taxon>Insecta</taxon>
        <taxon>Pterygota</taxon>
        <taxon>Neoptera</taxon>
        <taxon>Endopterygota</taxon>
        <taxon>Diptera</taxon>
        <taxon>Brachycera</taxon>
        <taxon>Muscomorpha</taxon>
        <taxon>Ephydroidea</taxon>
        <taxon>Drosophilidae</taxon>
        <taxon>Scaptodrosophila</taxon>
    </lineage>
</organism>
<gene>
    <name evidence="2" type="primary">LOC115634539</name>
</gene>
<evidence type="ECO:0000313" key="2">
    <source>
        <dbReference type="RefSeq" id="XP_030388209.1"/>
    </source>
</evidence>
<sequence>MLVSGKSVCKVSQSILQLSRLNLFGRRCPCAVQQHRLLDTLYGTESCEECVEAYVLPTLKKGLKKREKPDTSKVPEPCWQALRRTEYKCRTDPEFNLSAWLDTRKECIEDDCATEVPRSDLTKYRPGDKLNRKYQRTWVECVLKRRKMRAKCVFKPPSMERRKRKTPKKGSCDVGTCTLGAPKLALAHCTDFSKDKKCPRQTSPGCGAARIPGKCRRGDGRAPKDCRKRLTKYPSFSECLMDPLPDAPPTECNCLQKPSMCSVWEYFRNKKS</sequence>
<protein>
    <submittedName>
        <fullName evidence="2">Uncharacterized protein LOC115634539</fullName>
    </submittedName>
</protein>
<accession>A0A6J2UIZ6</accession>
<name>A0A6J2UIZ6_DROLE</name>
<evidence type="ECO:0000313" key="1">
    <source>
        <dbReference type="Proteomes" id="UP000504634"/>
    </source>
</evidence>
<dbReference type="AlphaFoldDB" id="A0A6J2UIZ6"/>
<dbReference type="PANTHER" id="PTHR20977">
    <property type="entry name" value="AT13385P-RELATED"/>
    <property type="match status" value="1"/>
</dbReference>
<dbReference type="RefSeq" id="XP_030388209.1">
    <property type="nucleotide sequence ID" value="XM_030532349.1"/>
</dbReference>
<dbReference type="InterPro" id="IPR006611">
    <property type="entry name" value="DUF1431_DROsp"/>
</dbReference>
<reference evidence="2" key="1">
    <citation type="submission" date="2025-08" db="UniProtKB">
        <authorList>
            <consortium name="RefSeq"/>
        </authorList>
    </citation>
    <scope>IDENTIFICATION</scope>
    <source>
        <strain evidence="2">11010-0011.00</strain>
        <tissue evidence="2">Whole body</tissue>
    </source>
</reference>
<dbReference type="Proteomes" id="UP000504634">
    <property type="component" value="Unplaced"/>
</dbReference>
<dbReference type="SMART" id="SM00689">
    <property type="entry name" value="DM6"/>
    <property type="match status" value="1"/>
</dbReference>
<proteinExistence type="predicted"/>
<dbReference type="GeneID" id="115634539"/>
<dbReference type="PANTHER" id="PTHR20977:SF0">
    <property type="entry name" value="AT13385P-RELATED"/>
    <property type="match status" value="1"/>
</dbReference>